<sequence length="202" mass="21636">MHTSVEALVLSSVIDAVHGVAPRVVQWNTTYSHGPDGSWQATTVGVRTNESGNASSSVDLYPGDIVESIILAQDYCSGRGVVCQAALAGLYNVNDSRTVLRNINSQAAAVWEWGSASALNQTGVAEEVVDTMGIETEQGLITVDNSTISAAHREYFEIPSGFSYTPQMGILSLVKEETVQNISTTSLAKTFLATLLRRTLRL</sequence>
<gene>
    <name evidence="1" type="ORF">ABVK25_007501</name>
</gene>
<dbReference type="Proteomes" id="UP001590951">
    <property type="component" value="Unassembled WGS sequence"/>
</dbReference>
<dbReference type="EMBL" id="JBHFEH010000028">
    <property type="protein sequence ID" value="KAL2052342.1"/>
    <property type="molecule type" value="Genomic_DNA"/>
</dbReference>
<reference evidence="1 2" key="1">
    <citation type="submission" date="2024-09" db="EMBL/GenBank/DDBJ databases">
        <title>Rethinking Asexuality: The Enigmatic Case of Functional Sexual Genes in Lepraria (Stereocaulaceae).</title>
        <authorList>
            <person name="Doellman M."/>
            <person name="Sun Y."/>
            <person name="Barcenas-Pena A."/>
            <person name="Lumbsch H.T."/>
            <person name="Grewe F."/>
        </authorList>
    </citation>
    <scope>NUCLEOTIDE SEQUENCE [LARGE SCALE GENOMIC DNA]</scope>
    <source>
        <strain evidence="1 2">Grewe 0041</strain>
    </source>
</reference>
<protein>
    <submittedName>
        <fullName evidence="1">Uncharacterized protein</fullName>
    </submittedName>
</protein>
<comment type="caution">
    <text evidence="1">The sequence shown here is derived from an EMBL/GenBank/DDBJ whole genome shotgun (WGS) entry which is preliminary data.</text>
</comment>
<name>A0ABR4B354_9LECA</name>
<accession>A0ABR4B354</accession>
<evidence type="ECO:0000313" key="2">
    <source>
        <dbReference type="Proteomes" id="UP001590951"/>
    </source>
</evidence>
<evidence type="ECO:0000313" key="1">
    <source>
        <dbReference type="EMBL" id="KAL2052342.1"/>
    </source>
</evidence>
<proteinExistence type="predicted"/>
<organism evidence="1 2">
    <name type="scientific">Lepraria finkii</name>
    <dbReference type="NCBI Taxonomy" id="1340010"/>
    <lineage>
        <taxon>Eukaryota</taxon>
        <taxon>Fungi</taxon>
        <taxon>Dikarya</taxon>
        <taxon>Ascomycota</taxon>
        <taxon>Pezizomycotina</taxon>
        <taxon>Lecanoromycetes</taxon>
        <taxon>OSLEUM clade</taxon>
        <taxon>Lecanoromycetidae</taxon>
        <taxon>Lecanorales</taxon>
        <taxon>Lecanorineae</taxon>
        <taxon>Stereocaulaceae</taxon>
        <taxon>Lepraria</taxon>
    </lineage>
</organism>
<keyword evidence="2" id="KW-1185">Reference proteome</keyword>